<protein>
    <submittedName>
        <fullName evidence="1">Uncharacterized protein</fullName>
    </submittedName>
</protein>
<sequence>MLHFWPLQNHHPIQMSAHSLQIFEQFLRFYPLILCP</sequence>
<evidence type="ECO:0000313" key="2">
    <source>
        <dbReference type="Proteomes" id="UP000003781"/>
    </source>
</evidence>
<keyword evidence="2" id="KW-1185">Reference proteome</keyword>
<dbReference type="Proteomes" id="UP000003781">
    <property type="component" value="Unassembled WGS sequence"/>
</dbReference>
<evidence type="ECO:0000313" key="1">
    <source>
        <dbReference type="EMBL" id="EAZ93528.1"/>
    </source>
</evidence>
<dbReference type="EMBL" id="AAXW01000002">
    <property type="protein sequence ID" value="EAZ93528.1"/>
    <property type="molecule type" value="Genomic_DNA"/>
</dbReference>
<comment type="caution">
    <text evidence="1">The sequence shown here is derived from an EMBL/GenBank/DDBJ whole genome shotgun (WGS) entry which is preliminary data.</text>
</comment>
<dbReference type="AlphaFoldDB" id="A3II96"/>
<proteinExistence type="predicted"/>
<organism evidence="1 2">
    <name type="scientific">Crocosphaera chwakensis CCY0110</name>
    <dbReference type="NCBI Taxonomy" id="391612"/>
    <lineage>
        <taxon>Bacteria</taxon>
        <taxon>Bacillati</taxon>
        <taxon>Cyanobacteriota</taxon>
        <taxon>Cyanophyceae</taxon>
        <taxon>Oscillatoriophycideae</taxon>
        <taxon>Chroococcales</taxon>
        <taxon>Aphanothecaceae</taxon>
        <taxon>Crocosphaera</taxon>
        <taxon>Crocosphaera chwakensis</taxon>
    </lineage>
</organism>
<name>A3II96_9CHRO</name>
<gene>
    <name evidence="1" type="ORF">CY0110_17072</name>
</gene>
<reference evidence="1 2" key="1">
    <citation type="submission" date="2007-03" db="EMBL/GenBank/DDBJ databases">
        <authorList>
            <person name="Stal L."/>
            <person name="Ferriera S."/>
            <person name="Johnson J."/>
            <person name="Kravitz S."/>
            <person name="Beeson K."/>
            <person name="Sutton G."/>
            <person name="Rogers Y.-H."/>
            <person name="Friedman R."/>
            <person name="Frazier M."/>
            <person name="Venter J.C."/>
        </authorList>
    </citation>
    <scope>NUCLEOTIDE SEQUENCE [LARGE SCALE GENOMIC DNA]</scope>
    <source>
        <strain evidence="1 2">CCY0110</strain>
    </source>
</reference>
<accession>A3II96</accession>